<evidence type="ECO:0000313" key="2">
    <source>
        <dbReference type="EMBL" id="KUJ18419.1"/>
    </source>
</evidence>
<dbReference type="KEGG" id="psco:LY89DRAFT_684328"/>
<proteinExistence type="predicted"/>
<dbReference type="GeneID" id="28824582"/>
<protein>
    <submittedName>
        <fullName evidence="2">Uncharacterized protein</fullName>
    </submittedName>
</protein>
<feature type="compositionally biased region" description="Basic residues" evidence="1">
    <location>
        <begin position="44"/>
        <end position="57"/>
    </location>
</feature>
<evidence type="ECO:0000256" key="1">
    <source>
        <dbReference type="SAM" id="MobiDB-lite"/>
    </source>
</evidence>
<dbReference type="EMBL" id="KQ947413">
    <property type="protein sequence ID" value="KUJ18419.1"/>
    <property type="molecule type" value="Genomic_DNA"/>
</dbReference>
<dbReference type="Proteomes" id="UP000070700">
    <property type="component" value="Unassembled WGS sequence"/>
</dbReference>
<evidence type="ECO:0000313" key="3">
    <source>
        <dbReference type="Proteomes" id="UP000070700"/>
    </source>
</evidence>
<dbReference type="RefSeq" id="XP_018072774.1">
    <property type="nucleotide sequence ID" value="XM_018214856.1"/>
</dbReference>
<dbReference type="InParanoid" id="A0A194XE39"/>
<reference evidence="2 3" key="1">
    <citation type="submission" date="2015-10" db="EMBL/GenBank/DDBJ databases">
        <title>Full genome of DAOMC 229536 Phialocephala scopiformis, a fungal endophyte of spruce producing the potent anti-insectan compound rugulosin.</title>
        <authorList>
            <consortium name="DOE Joint Genome Institute"/>
            <person name="Walker A.K."/>
            <person name="Frasz S.L."/>
            <person name="Seifert K.A."/>
            <person name="Miller J.D."/>
            <person name="Mondo S.J."/>
            <person name="Labutti K."/>
            <person name="Lipzen A."/>
            <person name="Dockter R."/>
            <person name="Kennedy M."/>
            <person name="Grigoriev I.V."/>
            <person name="Spatafora J.W."/>
        </authorList>
    </citation>
    <scope>NUCLEOTIDE SEQUENCE [LARGE SCALE GENOMIC DNA]</scope>
    <source>
        <strain evidence="2 3">CBS 120377</strain>
    </source>
</reference>
<sequence length="57" mass="6443">MGGKHSNPTSHINPHLPPRQHNPLAPPPHPRLKANKANKANKPLLHHKDRPIPPRHF</sequence>
<gene>
    <name evidence="2" type="ORF">LY89DRAFT_684328</name>
</gene>
<keyword evidence="3" id="KW-1185">Reference proteome</keyword>
<accession>A0A194XE39</accession>
<name>A0A194XE39_MOLSC</name>
<organism evidence="2 3">
    <name type="scientific">Mollisia scopiformis</name>
    <name type="common">Conifer needle endophyte fungus</name>
    <name type="synonym">Phialocephala scopiformis</name>
    <dbReference type="NCBI Taxonomy" id="149040"/>
    <lineage>
        <taxon>Eukaryota</taxon>
        <taxon>Fungi</taxon>
        <taxon>Dikarya</taxon>
        <taxon>Ascomycota</taxon>
        <taxon>Pezizomycotina</taxon>
        <taxon>Leotiomycetes</taxon>
        <taxon>Helotiales</taxon>
        <taxon>Mollisiaceae</taxon>
        <taxon>Mollisia</taxon>
    </lineage>
</organism>
<dbReference type="AlphaFoldDB" id="A0A194XE39"/>
<feature type="compositionally biased region" description="Polar residues" evidence="1">
    <location>
        <begin position="1"/>
        <end position="12"/>
    </location>
</feature>
<feature type="region of interest" description="Disordered" evidence="1">
    <location>
        <begin position="1"/>
        <end position="57"/>
    </location>
</feature>